<dbReference type="RefSeq" id="WP_344146973.1">
    <property type="nucleotide sequence ID" value="NZ_BAAAQR010000001.1"/>
</dbReference>
<gene>
    <name evidence="2" type="ORF">GCM10009844_04720</name>
</gene>
<evidence type="ECO:0000256" key="1">
    <source>
        <dbReference type="SAM" id="Coils"/>
    </source>
</evidence>
<name>A0ABN2Z6N1_9ACTN</name>
<keyword evidence="1" id="KW-0175">Coiled coil</keyword>
<organism evidence="2 3">
    <name type="scientific">Nocardioides koreensis</name>
    <dbReference type="NCBI Taxonomy" id="433651"/>
    <lineage>
        <taxon>Bacteria</taxon>
        <taxon>Bacillati</taxon>
        <taxon>Actinomycetota</taxon>
        <taxon>Actinomycetes</taxon>
        <taxon>Propionibacteriales</taxon>
        <taxon>Nocardioidaceae</taxon>
        <taxon>Nocardioides</taxon>
    </lineage>
</organism>
<keyword evidence="3" id="KW-1185">Reference proteome</keyword>
<accession>A0ABN2Z6N1</accession>
<comment type="caution">
    <text evidence="2">The sequence shown here is derived from an EMBL/GenBank/DDBJ whole genome shotgun (WGS) entry which is preliminary data.</text>
</comment>
<dbReference type="Proteomes" id="UP001501771">
    <property type="component" value="Unassembled WGS sequence"/>
</dbReference>
<evidence type="ECO:0000313" key="3">
    <source>
        <dbReference type="Proteomes" id="UP001501771"/>
    </source>
</evidence>
<reference evidence="2 3" key="1">
    <citation type="journal article" date="2019" name="Int. J. Syst. Evol. Microbiol.">
        <title>The Global Catalogue of Microorganisms (GCM) 10K type strain sequencing project: providing services to taxonomists for standard genome sequencing and annotation.</title>
        <authorList>
            <consortium name="The Broad Institute Genomics Platform"/>
            <consortium name="The Broad Institute Genome Sequencing Center for Infectious Disease"/>
            <person name="Wu L."/>
            <person name="Ma J."/>
        </authorList>
    </citation>
    <scope>NUCLEOTIDE SEQUENCE [LARGE SCALE GENOMIC DNA]</scope>
    <source>
        <strain evidence="2 3">JCM 16022</strain>
    </source>
</reference>
<proteinExistence type="predicted"/>
<feature type="coiled-coil region" evidence="1">
    <location>
        <begin position="7"/>
        <end position="37"/>
    </location>
</feature>
<evidence type="ECO:0000313" key="2">
    <source>
        <dbReference type="EMBL" id="GAA2137550.1"/>
    </source>
</evidence>
<protein>
    <submittedName>
        <fullName evidence="2">Uncharacterized protein</fullName>
    </submittedName>
</protein>
<sequence length="319" mass="33837">MTNGEQARQVQDELEAAQEAVAEHARLTGRVQRARAQVDDATAVLVQARSVHGEERRDVERLESFSPTRIWAGLRGSRDADRAREQAEEQAAAYAVALAESRLAQARSEHDAAAAMLAALGDVAARRERALAAKEQLLTASGAADGVELGSIAGELGTLRSQLHEVREALAAAGTAAARLADAGALLDKARGWSTYDTFFDGGMLGDMMKYDRMDQASALMREADAAMRHLSAELADVGMAGVGGIEVTGLVRAFDVWFDNIFSDWSVRNRITEAAGRTGAAAAAVQRVRAGLTARAAALTGAEARLAARREELLLDAA</sequence>
<dbReference type="EMBL" id="BAAAQR010000001">
    <property type="protein sequence ID" value="GAA2137550.1"/>
    <property type="molecule type" value="Genomic_DNA"/>
</dbReference>